<keyword evidence="3" id="KW-0808">Transferase</keyword>
<gene>
    <name evidence="3" type="ORF">Tci_033666</name>
</gene>
<dbReference type="Gene3D" id="3.30.70.270">
    <property type="match status" value="1"/>
</dbReference>
<feature type="compositionally biased region" description="Polar residues" evidence="1">
    <location>
        <begin position="100"/>
        <end position="113"/>
    </location>
</feature>
<feature type="region of interest" description="Disordered" evidence="1">
    <location>
        <begin position="79"/>
        <end position="132"/>
    </location>
</feature>
<dbReference type="EMBL" id="BKCJ010004547">
    <property type="protein sequence ID" value="GEU61688.1"/>
    <property type="molecule type" value="Genomic_DNA"/>
</dbReference>
<sequence>MSAMANITPIIATFKNASVKEKTLKETDAVPKGSILDLCEEHYEDILRIILDKARHEKRKEVQTRLDFGESCKKERHDDRNVFNRLSHRKKSVHERHSETYSPSITRSRLSKASSRDPSHSRGRSLSRNRHRIRDRLRGIEESYDDTYSSLGTVTKCRDRSRATRVWFDELPPESIDEYKGLKVAFLAYFMQEKKEPLGACESGFMHGVNNPELTKCLNEHVPNTMEEMRKATTAFIRGETAAASKKNSKDGRGSNKFTTLTRMPKTIFAAESEKFKPPPPMIEELVRAGKLSYFIKEIRQGRDQQKTGKKDASVKEKAAAIYMIRSWQRVMRQKVTQSFAHVKEITRRLLDGVPSTAHEMLKFLVNGGIVTIRSTILTPTECATIAATPKDSTKKAEARHKNFKVAIHPDFPDQDITIEGTVSTKARTELCTLLKGNLDIFVWQPSDMTGVPRSIVEHRLDIREGYSPVRQKKRGQAPEHAKAIQVEHDGSWRMCVDFTDLNKACPQDYYPLPEIDWKVESICGYLFKCFLDAYKGYHQIHMAEQDEEKTAFYTSHGVYCYTKMPFGLKNDGATYQRLVDKAFDRQIGRHLEIYVDDLVIKSHTKTELLRDIEETFRPGKLKFLIVAMDYFTKWIEAKAVATNTGSQVKKFVWDNIVCRFGLLEEIVSNNEAVIPAEIGMPTYHTTVVDVVHNDEELRLNLDLLEERRERAAILEAKDKLKMTKYYNARVRGVTFRLGDFVYRSNDASHVVNRGKLGPKWEGPYEVTEALGDGAYKLRSIDGTVLSRT</sequence>
<dbReference type="PANTHER" id="PTHR24559:SF444">
    <property type="entry name" value="REVERSE TRANSCRIPTASE DOMAIN-CONTAINING PROTEIN"/>
    <property type="match status" value="1"/>
</dbReference>
<reference evidence="3" key="1">
    <citation type="journal article" date="2019" name="Sci. Rep.">
        <title>Draft genome of Tanacetum cinerariifolium, the natural source of mosquito coil.</title>
        <authorList>
            <person name="Yamashiro T."/>
            <person name="Shiraishi A."/>
            <person name="Satake H."/>
            <person name="Nakayama K."/>
        </authorList>
    </citation>
    <scope>NUCLEOTIDE SEQUENCE</scope>
</reference>
<dbReference type="GO" id="GO:0003964">
    <property type="term" value="F:RNA-directed DNA polymerase activity"/>
    <property type="evidence" value="ECO:0007669"/>
    <property type="project" value="UniProtKB-KW"/>
</dbReference>
<keyword evidence="3" id="KW-0695">RNA-directed DNA polymerase</keyword>
<keyword evidence="3" id="KW-0548">Nucleotidyltransferase</keyword>
<evidence type="ECO:0000256" key="1">
    <source>
        <dbReference type="SAM" id="MobiDB-lite"/>
    </source>
</evidence>
<dbReference type="Gene3D" id="3.10.10.10">
    <property type="entry name" value="HIV Type 1 Reverse Transcriptase, subunit A, domain 1"/>
    <property type="match status" value="1"/>
</dbReference>
<dbReference type="CDD" id="cd01647">
    <property type="entry name" value="RT_LTR"/>
    <property type="match status" value="1"/>
</dbReference>
<dbReference type="SUPFAM" id="SSF53098">
    <property type="entry name" value="Ribonuclease H-like"/>
    <property type="match status" value="1"/>
</dbReference>
<dbReference type="PANTHER" id="PTHR24559">
    <property type="entry name" value="TRANSPOSON TY3-I GAG-POL POLYPROTEIN"/>
    <property type="match status" value="1"/>
</dbReference>
<dbReference type="AlphaFoldDB" id="A0A6L2LJ68"/>
<accession>A0A6L2LJ68</accession>
<dbReference type="InterPro" id="IPR000477">
    <property type="entry name" value="RT_dom"/>
</dbReference>
<evidence type="ECO:0000259" key="2">
    <source>
        <dbReference type="Pfam" id="PF00078"/>
    </source>
</evidence>
<organism evidence="3">
    <name type="scientific">Tanacetum cinerariifolium</name>
    <name type="common">Dalmatian daisy</name>
    <name type="synonym">Chrysanthemum cinerariifolium</name>
    <dbReference type="NCBI Taxonomy" id="118510"/>
    <lineage>
        <taxon>Eukaryota</taxon>
        <taxon>Viridiplantae</taxon>
        <taxon>Streptophyta</taxon>
        <taxon>Embryophyta</taxon>
        <taxon>Tracheophyta</taxon>
        <taxon>Spermatophyta</taxon>
        <taxon>Magnoliopsida</taxon>
        <taxon>eudicotyledons</taxon>
        <taxon>Gunneridae</taxon>
        <taxon>Pentapetalae</taxon>
        <taxon>asterids</taxon>
        <taxon>campanulids</taxon>
        <taxon>Asterales</taxon>
        <taxon>Asteraceae</taxon>
        <taxon>Asteroideae</taxon>
        <taxon>Anthemideae</taxon>
        <taxon>Anthemidinae</taxon>
        <taxon>Tanacetum</taxon>
    </lineage>
</organism>
<dbReference type="InterPro" id="IPR053134">
    <property type="entry name" value="RNA-dir_DNA_polymerase"/>
</dbReference>
<evidence type="ECO:0000313" key="3">
    <source>
        <dbReference type="EMBL" id="GEU61688.1"/>
    </source>
</evidence>
<feature type="compositionally biased region" description="Basic residues" evidence="1">
    <location>
        <begin position="121"/>
        <end position="132"/>
    </location>
</feature>
<dbReference type="SUPFAM" id="SSF56672">
    <property type="entry name" value="DNA/RNA polymerases"/>
    <property type="match status" value="1"/>
</dbReference>
<feature type="domain" description="Reverse transcriptase" evidence="2">
    <location>
        <begin position="489"/>
        <end position="626"/>
    </location>
</feature>
<proteinExistence type="predicted"/>
<protein>
    <submittedName>
        <fullName evidence="3">Reverse transcriptase domain-containing protein</fullName>
    </submittedName>
</protein>
<dbReference type="InterPro" id="IPR043502">
    <property type="entry name" value="DNA/RNA_pol_sf"/>
</dbReference>
<comment type="caution">
    <text evidence="3">The sequence shown here is derived from an EMBL/GenBank/DDBJ whole genome shotgun (WGS) entry which is preliminary data.</text>
</comment>
<dbReference type="InterPro" id="IPR043128">
    <property type="entry name" value="Rev_trsase/Diguanyl_cyclase"/>
</dbReference>
<name>A0A6L2LJ68_TANCI</name>
<dbReference type="InterPro" id="IPR012337">
    <property type="entry name" value="RNaseH-like_sf"/>
</dbReference>
<dbReference type="Pfam" id="PF00078">
    <property type="entry name" value="RVT_1"/>
    <property type="match status" value="1"/>
</dbReference>